<dbReference type="Proteomes" id="UP001596074">
    <property type="component" value="Unassembled WGS sequence"/>
</dbReference>
<evidence type="ECO:0000313" key="4">
    <source>
        <dbReference type="EMBL" id="MFC5751449.1"/>
    </source>
</evidence>
<dbReference type="Gene3D" id="1.25.40.10">
    <property type="entry name" value="Tetratricopeptide repeat domain"/>
    <property type="match status" value="1"/>
</dbReference>
<dbReference type="PANTHER" id="PTHR16305">
    <property type="entry name" value="TESTICULAR SOLUBLE ADENYLYL CYCLASE"/>
    <property type="match status" value="1"/>
</dbReference>
<keyword evidence="1" id="KW-0547">Nucleotide-binding</keyword>
<dbReference type="PROSITE" id="PS00622">
    <property type="entry name" value="HTH_LUXR_1"/>
    <property type="match status" value="1"/>
</dbReference>
<dbReference type="SMART" id="SM00421">
    <property type="entry name" value="HTH_LUXR"/>
    <property type="match status" value="1"/>
</dbReference>
<dbReference type="InterPro" id="IPR041664">
    <property type="entry name" value="AAA_16"/>
</dbReference>
<dbReference type="InterPro" id="IPR036388">
    <property type="entry name" value="WH-like_DNA-bd_sf"/>
</dbReference>
<dbReference type="SUPFAM" id="SSF52540">
    <property type="entry name" value="P-loop containing nucleoside triphosphate hydrolases"/>
    <property type="match status" value="1"/>
</dbReference>
<dbReference type="RefSeq" id="WP_378287363.1">
    <property type="nucleotide sequence ID" value="NZ_JBHSON010000069.1"/>
</dbReference>
<accession>A0ABW1ABF1</accession>
<dbReference type="GO" id="GO:0005524">
    <property type="term" value="F:ATP binding"/>
    <property type="evidence" value="ECO:0007669"/>
    <property type="project" value="UniProtKB-KW"/>
</dbReference>
<dbReference type="InterPro" id="IPR016032">
    <property type="entry name" value="Sig_transdc_resp-reg_C-effctor"/>
</dbReference>
<dbReference type="InterPro" id="IPR011990">
    <property type="entry name" value="TPR-like_helical_dom_sf"/>
</dbReference>
<dbReference type="PROSITE" id="PS50043">
    <property type="entry name" value="HTH_LUXR_2"/>
    <property type="match status" value="1"/>
</dbReference>
<keyword evidence="5" id="KW-1185">Reference proteome</keyword>
<sequence length="904" mass="97696">MSAQGTSFEELKFRYLESTRGEGRVVLVSGGVASGKTELAYRFGQFVAESGALLLSAVGSAAERTVWLGVISQLLDSAQLPPDIGETVTGWGEEEAPAPGNGRGNVNERLLHRVCSALLKLARTRPLVIVVDDVHFADEASLEVLLRLQRRIGAARVLLILNQRESLGREQRALRVELARQPYFRQITLGSLSPAEVERLVEDTLGTSTVTPGFAEECHRLSGGNPLIVRALAEDFRAHSRRVRLCSGEPIVDERFARAVLTCLHRGEDELLLTARAAAVLGRSATPDTIARVLGAESVAVTAHLEGLRNDGLMDGPRFRHEKARFAVLGDIPGEECAELHLGAAEVLHDDHAPHVEIAAHLVAAGDASPCWAVPILESAAEHQLARDKVKDATECLELALQGRLSEERSAALTAALVRAQWRLNAAAVIRHLDALMAADAAGRLDAKDALLLIRTLAWFGRSADAVVVLERLNGTAARRLAPADHRLTMEWLNGWIPEIVAVAEPPPAPGEGADAGAAPARARFTPVPEGPESLDNAELVLQRCWIGDATPEAIIGAMHLLIHHGRIERASYWCGHLLDGADETRRAVLLDVSAGIALRRGDLTGAEGQARAALHALPAHGWGVALCSPLAKLVLANTAMGNFNEARRLLRHVVPESAKHSRFWLAMLHARGHHHMVTNRLHAAVNDFQSAGRHAVQWGLDHPAVVPWRSDLAQAYLAMGQRDPARELLREQMTLGGGDDPRVRGVALRVLAMTADAKERIGLLSKAADLFQDCGDRYELALTYTELSGARQSVGDVGQARMMARYALQLAKACGASVLHDRLLPSSKAVDGAGTAGLEVLSAAERKVATLASRGLSNREIGRKLYITESTVEQHLTRVYRKLSIKRRSELPVDLPMELTDTA</sequence>
<dbReference type="SUPFAM" id="SSF48452">
    <property type="entry name" value="TPR-like"/>
    <property type="match status" value="1"/>
</dbReference>
<evidence type="ECO:0000256" key="1">
    <source>
        <dbReference type="ARBA" id="ARBA00022741"/>
    </source>
</evidence>
<feature type="domain" description="HTH luxR-type" evidence="3">
    <location>
        <begin position="835"/>
        <end position="900"/>
    </location>
</feature>
<protein>
    <submittedName>
        <fullName evidence="4">ATP-binding protein</fullName>
    </submittedName>
</protein>
<gene>
    <name evidence="4" type="ORF">ACFPZN_38020</name>
</gene>
<keyword evidence="2 4" id="KW-0067">ATP-binding</keyword>
<dbReference type="PANTHER" id="PTHR16305:SF35">
    <property type="entry name" value="TRANSCRIPTIONAL ACTIVATOR DOMAIN"/>
    <property type="match status" value="1"/>
</dbReference>
<evidence type="ECO:0000259" key="3">
    <source>
        <dbReference type="PROSITE" id="PS50043"/>
    </source>
</evidence>
<name>A0ABW1ABF1_9ACTN</name>
<dbReference type="InterPro" id="IPR000792">
    <property type="entry name" value="Tscrpt_reg_LuxR_C"/>
</dbReference>
<dbReference type="EMBL" id="JBHSON010000069">
    <property type="protein sequence ID" value="MFC5751449.1"/>
    <property type="molecule type" value="Genomic_DNA"/>
</dbReference>
<evidence type="ECO:0000313" key="5">
    <source>
        <dbReference type="Proteomes" id="UP001596074"/>
    </source>
</evidence>
<evidence type="ECO:0000256" key="2">
    <source>
        <dbReference type="ARBA" id="ARBA00022840"/>
    </source>
</evidence>
<comment type="caution">
    <text evidence="4">The sequence shown here is derived from an EMBL/GenBank/DDBJ whole genome shotgun (WGS) entry which is preliminary data.</text>
</comment>
<dbReference type="PRINTS" id="PR00038">
    <property type="entry name" value="HTHLUXR"/>
</dbReference>
<reference evidence="5" key="1">
    <citation type="journal article" date="2019" name="Int. J. Syst. Evol. Microbiol.">
        <title>The Global Catalogue of Microorganisms (GCM) 10K type strain sequencing project: providing services to taxonomists for standard genome sequencing and annotation.</title>
        <authorList>
            <consortium name="The Broad Institute Genomics Platform"/>
            <consortium name="The Broad Institute Genome Sequencing Center for Infectious Disease"/>
            <person name="Wu L."/>
            <person name="Ma J."/>
        </authorList>
    </citation>
    <scope>NUCLEOTIDE SEQUENCE [LARGE SCALE GENOMIC DNA]</scope>
    <source>
        <strain evidence="5">KCTC 42087</strain>
    </source>
</reference>
<proteinExistence type="predicted"/>
<dbReference type="SUPFAM" id="SSF46894">
    <property type="entry name" value="C-terminal effector domain of the bipartite response regulators"/>
    <property type="match status" value="1"/>
</dbReference>
<dbReference type="Pfam" id="PF00196">
    <property type="entry name" value="GerE"/>
    <property type="match status" value="1"/>
</dbReference>
<organism evidence="4 5">
    <name type="scientific">Actinomadura rugatobispora</name>
    <dbReference type="NCBI Taxonomy" id="1994"/>
    <lineage>
        <taxon>Bacteria</taxon>
        <taxon>Bacillati</taxon>
        <taxon>Actinomycetota</taxon>
        <taxon>Actinomycetes</taxon>
        <taxon>Streptosporangiales</taxon>
        <taxon>Thermomonosporaceae</taxon>
        <taxon>Actinomadura</taxon>
    </lineage>
</organism>
<dbReference type="Gene3D" id="1.10.10.10">
    <property type="entry name" value="Winged helix-like DNA-binding domain superfamily/Winged helix DNA-binding domain"/>
    <property type="match status" value="1"/>
</dbReference>
<dbReference type="InterPro" id="IPR027417">
    <property type="entry name" value="P-loop_NTPase"/>
</dbReference>
<dbReference type="Pfam" id="PF13191">
    <property type="entry name" value="AAA_16"/>
    <property type="match status" value="1"/>
</dbReference>
<dbReference type="CDD" id="cd06170">
    <property type="entry name" value="LuxR_C_like"/>
    <property type="match status" value="1"/>
</dbReference>